<evidence type="ECO:0000313" key="6">
    <source>
        <dbReference type="EMBL" id="CAF4386279.1"/>
    </source>
</evidence>
<comment type="subcellular location">
    <subcellularLocation>
        <location evidence="1">Mitochondrion</location>
    </subcellularLocation>
</comment>
<comment type="caution">
    <text evidence="7">The sequence shown here is derived from an EMBL/GenBank/DDBJ whole genome shotgun (WGS) entry which is preliminary data.</text>
</comment>
<dbReference type="PROSITE" id="PS51886">
    <property type="entry name" value="TLDC"/>
    <property type="match status" value="1"/>
</dbReference>
<sequence>QLYRRCGEVDHDLPALIIVKDVEQNIFGAFTSHQLMISEGFYGTGESFLFTIHPDFRVSL</sequence>
<dbReference type="EMBL" id="CAJOBJ010084919">
    <property type="protein sequence ID" value="CAF4516611.1"/>
    <property type="molecule type" value="Genomic_DNA"/>
</dbReference>
<evidence type="ECO:0000256" key="3">
    <source>
        <dbReference type="ARBA" id="ARBA00023128"/>
    </source>
</evidence>
<dbReference type="InterPro" id="IPR006571">
    <property type="entry name" value="TLDc_dom"/>
</dbReference>
<evidence type="ECO:0000256" key="2">
    <source>
        <dbReference type="ARBA" id="ARBA00009540"/>
    </source>
</evidence>
<keyword evidence="3" id="KW-0496">Mitochondrion</keyword>
<gene>
    <name evidence="6" type="ORF">BYL167_LOCUS30953</name>
    <name evidence="7" type="ORF">GIL414_LOCUS35421</name>
</gene>
<dbReference type="Pfam" id="PF07534">
    <property type="entry name" value="TLD"/>
    <property type="match status" value="1"/>
</dbReference>
<dbReference type="GO" id="GO:0006979">
    <property type="term" value="P:response to oxidative stress"/>
    <property type="evidence" value="ECO:0007669"/>
    <property type="project" value="TreeGrafter"/>
</dbReference>
<dbReference type="PANTHER" id="PTHR23354:SF62">
    <property type="entry name" value="MUSTARD, ISOFORM V"/>
    <property type="match status" value="1"/>
</dbReference>
<dbReference type="Proteomes" id="UP000681967">
    <property type="component" value="Unassembled WGS sequence"/>
</dbReference>
<proteinExistence type="inferred from homology"/>
<feature type="non-terminal residue" evidence="7">
    <location>
        <position position="1"/>
    </location>
</feature>
<feature type="domain" description="TLDc" evidence="5">
    <location>
        <begin position="1"/>
        <end position="60"/>
    </location>
</feature>
<evidence type="ECO:0000313" key="8">
    <source>
        <dbReference type="Proteomes" id="UP000681720"/>
    </source>
</evidence>
<comment type="similarity">
    <text evidence="2">Belongs to the OXR1 family.</text>
</comment>
<dbReference type="Proteomes" id="UP000681720">
    <property type="component" value="Unassembled WGS sequence"/>
</dbReference>
<name>A0A8S2XUX1_9BILA</name>
<dbReference type="GO" id="GO:0005739">
    <property type="term" value="C:mitochondrion"/>
    <property type="evidence" value="ECO:0007669"/>
    <property type="project" value="UniProtKB-SubCell"/>
</dbReference>
<dbReference type="GO" id="GO:0005634">
    <property type="term" value="C:nucleus"/>
    <property type="evidence" value="ECO:0007669"/>
    <property type="project" value="TreeGrafter"/>
</dbReference>
<dbReference type="EMBL" id="CAJOBH010052574">
    <property type="protein sequence ID" value="CAF4386279.1"/>
    <property type="molecule type" value="Genomic_DNA"/>
</dbReference>
<evidence type="ECO:0000313" key="7">
    <source>
        <dbReference type="EMBL" id="CAF4516611.1"/>
    </source>
</evidence>
<protein>
    <recommendedName>
        <fullName evidence="4">Oxidation resistance protein 1</fullName>
    </recommendedName>
</protein>
<evidence type="ECO:0000256" key="1">
    <source>
        <dbReference type="ARBA" id="ARBA00004173"/>
    </source>
</evidence>
<reference evidence="7" key="1">
    <citation type="submission" date="2021-02" db="EMBL/GenBank/DDBJ databases">
        <authorList>
            <person name="Nowell W R."/>
        </authorList>
    </citation>
    <scope>NUCLEOTIDE SEQUENCE</scope>
</reference>
<organism evidence="7 8">
    <name type="scientific">Rotaria magnacalcarata</name>
    <dbReference type="NCBI Taxonomy" id="392030"/>
    <lineage>
        <taxon>Eukaryota</taxon>
        <taxon>Metazoa</taxon>
        <taxon>Spiralia</taxon>
        <taxon>Gnathifera</taxon>
        <taxon>Rotifera</taxon>
        <taxon>Eurotatoria</taxon>
        <taxon>Bdelloidea</taxon>
        <taxon>Philodinida</taxon>
        <taxon>Philodinidae</taxon>
        <taxon>Rotaria</taxon>
    </lineage>
</organism>
<evidence type="ECO:0000256" key="4">
    <source>
        <dbReference type="ARBA" id="ARBA00040604"/>
    </source>
</evidence>
<evidence type="ECO:0000259" key="5">
    <source>
        <dbReference type="PROSITE" id="PS51886"/>
    </source>
</evidence>
<dbReference type="PANTHER" id="PTHR23354">
    <property type="entry name" value="NUCLEOLAR PROTEIN 7/ESTROGEN RECEPTOR COACTIVATOR-RELATED"/>
    <property type="match status" value="1"/>
</dbReference>
<dbReference type="AlphaFoldDB" id="A0A8S2XUX1"/>
<accession>A0A8S2XUX1</accession>